<dbReference type="InterPro" id="IPR036097">
    <property type="entry name" value="HisK_dim/P_sf"/>
</dbReference>
<dbReference type="Gene3D" id="1.10.10.60">
    <property type="entry name" value="Homeodomain-like"/>
    <property type="match status" value="1"/>
</dbReference>
<dbReference type="GO" id="GO:0000155">
    <property type="term" value="F:phosphorelay sensor kinase activity"/>
    <property type="evidence" value="ECO:0007669"/>
    <property type="project" value="InterPro"/>
</dbReference>
<dbReference type="Gene3D" id="2.130.10.10">
    <property type="entry name" value="YVTN repeat-like/Quinoprotein amine dehydrogenase"/>
    <property type="match status" value="3"/>
</dbReference>
<dbReference type="InterPro" id="IPR018060">
    <property type="entry name" value="HTH_AraC"/>
</dbReference>
<dbReference type="SUPFAM" id="SSF52172">
    <property type="entry name" value="CheY-like"/>
    <property type="match status" value="1"/>
</dbReference>
<organism evidence="17 18">
    <name type="scientific">Mucilaginibacter auburnensis</name>
    <dbReference type="NCBI Taxonomy" id="1457233"/>
    <lineage>
        <taxon>Bacteria</taxon>
        <taxon>Pseudomonadati</taxon>
        <taxon>Bacteroidota</taxon>
        <taxon>Sphingobacteriia</taxon>
        <taxon>Sphingobacteriales</taxon>
        <taxon>Sphingobacteriaceae</taxon>
        <taxon>Mucilaginibacter</taxon>
    </lineage>
</organism>
<dbReference type="EC" id="2.7.13.3" evidence="2"/>
<dbReference type="SMART" id="SM00387">
    <property type="entry name" value="HATPase_c"/>
    <property type="match status" value="1"/>
</dbReference>
<keyword evidence="10" id="KW-0804">Transcription</keyword>
<keyword evidence="12" id="KW-0812">Transmembrane</keyword>
<dbReference type="Pfam" id="PF00072">
    <property type="entry name" value="Response_reg"/>
    <property type="match status" value="1"/>
</dbReference>
<dbReference type="SMART" id="SM00342">
    <property type="entry name" value="HTH_ARAC"/>
    <property type="match status" value="1"/>
</dbReference>
<evidence type="ECO:0000256" key="4">
    <source>
        <dbReference type="ARBA" id="ARBA00022679"/>
    </source>
</evidence>
<dbReference type="InterPro" id="IPR036890">
    <property type="entry name" value="HATPase_C_sf"/>
</dbReference>
<keyword evidence="7" id="KW-0067">ATP-binding</keyword>
<keyword evidence="12" id="KW-0472">Membrane</keyword>
<dbReference type="CDD" id="cd00156">
    <property type="entry name" value="REC"/>
    <property type="match status" value="1"/>
</dbReference>
<dbReference type="InterPro" id="IPR005467">
    <property type="entry name" value="His_kinase_dom"/>
</dbReference>
<evidence type="ECO:0000256" key="13">
    <source>
        <dbReference type="SAM" id="SignalP"/>
    </source>
</evidence>
<dbReference type="Pfam" id="PF00512">
    <property type="entry name" value="HisKA"/>
    <property type="match status" value="1"/>
</dbReference>
<dbReference type="GO" id="GO:0043565">
    <property type="term" value="F:sequence-specific DNA binding"/>
    <property type="evidence" value="ECO:0007669"/>
    <property type="project" value="InterPro"/>
</dbReference>
<dbReference type="InterPro" id="IPR003661">
    <property type="entry name" value="HisK_dim/P_dom"/>
</dbReference>
<dbReference type="GO" id="GO:0003700">
    <property type="term" value="F:DNA-binding transcription factor activity"/>
    <property type="evidence" value="ECO:0007669"/>
    <property type="project" value="InterPro"/>
</dbReference>
<keyword evidence="6" id="KW-0418">Kinase</keyword>
<keyword evidence="4" id="KW-0808">Transferase</keyword>
<accession>A0A2H9VNS5</accession>
<dbReference type="Pfam" id="PF07495">
    <property type="entry name" value="Y_Y_Y"/>
    <property type="match status" value="1"/>
</dbReference>
<dbReference type="PANTHER" id="PTHR43547:SF2">
    <property type="entry name" value="HYBRID SIGNAL TRANSDUCTION HISTIDINE KINASE C"/>
    <property type="match status" value="1"/>
</dbReference>
<keyword evidence="9" id="KW-0805">Transcription regulation</keyword>
<dbReference type="CDD" id="cd00075">
    <property type="entry name" value="HATPase"/>
    <property type="match status" value="1"/>
</dbReference>
<evidence type="ECO:0000256" key="7">
    <source>
        <dbReference type="ARBA" id="ARBA00022840"/>
    </source>
</evidence>
<feature type="domain" description="Histidine kinase" evidence="15">
    <location>
        <begin position="839"/>
        <end position="1055"/>
    </location>
</feature>
<evidence type="ECO:0000259" key="14">
    <source>
        <dbReference type="PROSITE" id="PS01124"/>
    </source>
</evidence>
<dbReference type="Proteomes" id="UP000242687">
    <property type="component" value="Unassembled WGS sequence"/>
</dbReference>
<dbReference type="InterPro" id="IPR003594">
    <property type="entry name" value="HATPase_dom"/>
</dbReference>
<comment type="catalytic activity">
    <reaction evidence="1">
        <text>ATP + protein L-histidine = ADP + protein N-phospho-L-histidine.</text>
        <dbReference type="EC" id="2.7.13.3"/>
    </reaction>
</comment>
<evidence type="ECO:0000256" key="2">
    <source>
        <dbReference type="ARBA" id="ARBA00012438"/>
    </source>
</evidence>
<dbReference type="Gene3D" id="3.40.50.2300">
    <property type="match status" value="1"/>
</dbReference>
<protein>
    <recommendedName>
        <fullName evidence="2">histidine kinase</fullName>
        <ecNumber evidence="2">2.7.13.3</ecNumber>
    </recommendedName>
</protein>
<keyword evidence="5" id="KW-0547">Nucleotide-binding</keyword>
<evidence type="ECO:0000259" key="15">
    <source>
        <dbReference type="PROSITE" id="PS50109"/>
    </source>
</evidence>
<dbReference type="InterPro" id="IPR001789">
    <property type="entry name" value="Sig_transdc_resp-reg_receiver"/>
</dbReference>
<evidence type="ECO:0000256" key="3">
    <source>
        <dbReference type="ARBA" id="ARBA00022553"/>
    </source>
</evidence>
<dbReference type="InterPro" id="IPR011047">
    <property type="entry name" value="Quinoprotein_ADH-like_sf"/>
</dbReference>
<dbReference type="InterPro" id="IPR015943">
    <property type="entry name" value="WD40/YVTN_repeat-like_dom_sf"/>
</dbReference>
<comment type="caution">
    <text evidence="17">The sequence shown here is derived from an EMBL/GenBank/DDBJ whole genome shotgun (WGS) entry which is preliminary data.</text>
</comment>
<dbReference type="OrthoDB" id="9809670at2"/>
<keyword evidence="12" id="KW-1133">Transmembrane helix</keyword>
<evidence type="ECO:0000256" key="5">
    <source>
        <dbReference type="ARBA" id="ARBA00022741"/>
    </source>
</evidence>
<dbReference type="PROSITE" id="PS50110">
    <property type="entry name" value="RESPONSE_REGULATORY"/>
    <property type="match status" value="1"/>
</dbReference>
<keyword evidence="3 11" id="KW-0597">Phosphoprotein</keyword>
<evidence type="ECO:0000256" key="8">
    <source>
        <dbReference type="ARBA" id="ARBA00023012"/>
    </source>
</evidence>
<evidence type="ECO:0000256" key="12">
    <source>
        <dbReference type="SAM" id="Phobius"/>
    </source>
</evidence>
<dbReference type="InterPro" id="IPR004358">
    <property type="entry name" value="Sig_transdc_His_kin-like_C"/>
</dbReference>
<dbReference type="SUPFAM" id="SSF46689">
    <property type="entry name" value="Homeodomain-like"/>
    <property type="match status" value="1"/>
</dbReference>
<dbReference type="GO" id="GO:0005524">
    <property type="term" value="F:ATP binding"/>
    <property type="evidence" value="ECO:0007669"/>
    <property type="project" value="UniProtKB-KW"/>
</dbReference>
<dbReference type="InterPro" id="IPR013783">
    <property type="entry name" value="Ig-like_fold"/>
</dbReference>
<keyword evidence="13" id="KW-0732">Signal</keyword>
<keyword evidence="8" id="KW-0902">Two-component regulatory system</keyword>
<dbReference type="PANTHER" id="PTHR43547">
    <property type="entry name" value="TWO-COMPONENT HISTIDINE KINASE"/>
    <property type="match status" value="1"/>
</dbReference>
<evidence type="ECO:0000256" key="1">
    <source>
        <dbReference type="ARBA" id="ARBA00000085"/>
    </source>
</evidence>
<sequence length="1317" mass="149881">MRTVIKFIFKYFFALLLLQGRGETFAQVRYAFSQINATNGLANNEVRNITQLPDGRMMMVTNGIINIYNGTTFQYIHINEQYPYLLKGYLGYLRTYVENKERVWLKNQGKLMLINLISEHFENKADSVLAEMGVHEALADFFMDDSHNLWLLTNTDKLLFRDKVSGKVCAFFSNISKVNGRKDMLYDIAVSGNQIYLFYRSGAFLCYNIKTRQIISKGNTLSLADQQKYSGTLFPVQHGRDLYQLRTGPGGGVLLHYNNETGIWEKLLEKDYALNYLSVSKTGDLLVSCTQGLWFFDRKKNFEKQQIAQLQLVDGSSFNTEVSTLYFDDQDGLWIGTLNKGLLYYHPDRFKFRNFGRSFFPDNTTADLTVSCFAEKANGDMLVGTHNGLFDYMRGKDKLQLLPATGHVNCNAMVKGIGADIWLCTNNGLQKMGNGPLRHYPLGNISNVVFDPQRRMYLQTEHDGFGAFNPLTGKYVRYAAKEKSISKVNQMVYWKGLLIGMNNNGIFSYNIKKRSVYIPEREGDKVPPMFKHRNHNYKALFVDSRGWLWFGTQDGLYVWDDKRKKLTELTDNDGLINNSIKGIVEDAGHSLWISTSGGVSRLKISIEKNQPHFSFANFNSYDGIIKDEFVHRSIYLSKDNRLFVGGINGFNEIDLDRFSIRQRQLHPLFTGFRIFGQDVKENVSYSGNRILTRSISSTKSITLKHNQNFFTISFTGLNYVNPTQTYYRYKLDDLDADWHEVSTTDGIGRITYTDVAPGDYTFYVKATDNSGDWTGPVTRLNITVKAPFWKTPYAIAIYILIGTILIYSSLTFYLKQSKLAIIRRQKQKMDVMKMNFFSNMGHELRTPLTLILTPLETVLKKVDDLSVKSQLEIIRQNAANMLNTVNNLVDFKADDFHGETLNLSFVNAWDAVEPIVTPFAQACENKGIKFEKEIKETEMFLYLDVDKITKVLSNLLSNALKFTQPGGKIALKIYRDEESNLVMRVADNGIGIPQADLPKVFERYFQANNQIDGVKGSGIGLNLVKDYVDLHHGRISVSSEDHKGTDFIIHIPMDLKPAITDLQVPSGDKKHKVLIVEDNDVFRDFMATQLSAYYQVETAANGAAGLARIYHFLPDLVITDITMPEMDGIELCSKIKADVRVSHISVVLLTARYTDEVQLNAYASGADAYITKPFNLDILLLRVSKLLEQQEQRKKAFKSAIIVEPDKITTTSVDQEMLEKVIRLIEKNIQSSSYSVEQLSSDMNMDRTGLYRKLMAITGQAPTEFIRSIKLKKAALLLTEKRFSQQEIAQKVGFSTAAYFSKCFKDEYGVSPSQYKG</sequence>
<gene>
    <name evidence="17" type="ORF">CLV57_3141</name>
</gene>
<feature type="transmembrane region" description="Helical" evidence="12">
    <location>
        <begin position="793"/>
        <end position="814"/>
    </location>
</feature>
<dbReference type="FunFam" id="3.30.565.10:FF:000037">
    <property type="entry name" value="Hybrid sensor histidine kinase/response regulator"/>
    <property type="match status" value="1"/>
</dbReference>
<dbReference type="EMBL" id="PGFJ01000002">
    <property type="protein sequence ID" value="PJJ79999.1"/>
    <property type="molecule type" value="Genomic_DNA"/>
</dbReference>
<evidence type="ECO:0000256" key="10">
    <source>
        <dbReference type="ARBA" id="ARBA00023163"/>
    </source>
</evidence>
<evidence type="ECO:0000313" key="17">
    <source>
        <dbReference type="EMBL" id="PJJ79999.1"/>
    </source>
</evidence>
<proteinExistence type="predicted"/>
<dbReference type="SUPFAM" id="SSF55874">
    <property type="entry name" value="ATPase domain of HSP90 chaperone/DNA topoisomerase II/histidine kinase"/>
    <property type="match status" value="1"/>
</dbReference>
<dbReference type="SMART" id="SM00448">
    <property type="entry name" value="REC"/>
    <property type="match status" value="1"/>
</dbReference>
<dbReference type="SUPFAM" id="SSF47384">
    <property type="entry name" value="Homodimeric domain of signal transducing histidine kinase"/>
    <property type="match status" value="1"/>
</dbReference>
<evidence type="ECO:0000256" key="11">
    <source>
        <dbReference type="PROSITE-ProRule" id="PRU00169"/>
    </source>
</evidence>
<dbReference type="InterPro" id="IPR011123">
    <property type="entry name" value="Y_Y_Y"/>
</dbReference>
<dbReference type="SMART" id="SM00388">
    <property type="entry name" value="HisKA"/>
    <property type="match status" value="1"/>
</dbReference>
<dbReference type="Gene3D" id="3.30.565.10">
    <property type="entry name" value="Histidine kinase-like ATPase, C-terminal domain"/>
    <property type="match status" value="1"/>
</dbReference>
<dbReference type="Gene3D" id="1.10.287.130">
    <property type="match status" value="1"/>
</dbReference>
<evidence type="ECO:0000313" key="18">
    <source>
        <dbReference type="Proteomes" id="UP000242687"/>
    </source>
</evidence>
<dbReference type="SUPFAM" id="SSF50998">
    <property type="entry name" value="Quinoprotein alcohol dehydrogenase-like"/>
    <property type="match status" value="1"/>
</dbReference>
<feature type="domain" description="Response regulatory" evidence="16">
    <location>
        <begin position="1072"/>
        <end position="1187"/>
    </location>
</feature>
<dbReference type="RefSeq" id="WP_100342301.1">
    <property type="nucleotide sequence ID" value="NZ_PGFJ01000002.1"/>
</dbReference>
<feature type="chain" id="PRO_5014138829" description="histidine kinase" evidence="13">
    <location>
        <begin position="27"/>
        <end position="1317"/>
    </location>
</feature>
<dbReference type="InterPro" id="IPR011006">
    <property type="entry name" value="CheY-like_superfamily"/>
</dbReference>
<dbReference type="Pfam" id="PF02518">
    <property type="entry name" value="HATPase_c"/>
    <property type="match status" value="1"/>
</dbReference>
<feature type="domain" description="HTH araC/xylS-type" evidence="14">
    <location>
        <begin position="1219"/>
        <end position="1317"/>
    </location>
</feature>
<dbReference type="Gene3D" id="2.60.40.10">
    <property type="entry name" value="Immunoglobulins"/>
    <property type="match status" value="1"/>
</dbReference>
<dbReference type="PRINTS" id="PR00344">
    <property type="entry name" value="BCTRLSENSOR"/>
</dbReference>
<reference evidence="17 18" key="1">
    <citation type="submission" date="2017-11" db="EMBL/GenBank/DDBJ databases">
        <title>Genomic Encyclopedia of Archaeal and Bacterial Type Strains, Phase II (KMG-II): From Individual Species to Whole Genera.</title>
        <authorList>
            <person name="Goeker M."/>
        </authorList>
    </citation>
    <scope>NUCLEOTIDE SEQUENCE [LARGE SCALE GENOMIC DNA]</scope>
    <source>
        <strain evidence="17 18">DSM 28175</strain>
    </source>
</reference>
<dbReference type="InterPro" id="IPR009057">
    <property type="entry name" value="Homeodomain-like_sf"/>
</dbReference>
<evidence type="ECO:0000256" key="6">
    <source>
        <dbReference type="ARBA" id="ARBA00022777"/>
    </source>
</evidence>
<dbReference type="Pfam" id="PF12833">
    <property type="entry name" value="HTH_18"/>
    <property type="match status" value="1"/>
</dbReference>
<feature type="modified residue" description="4-aspartylphosphate" evidence="11">
    <location>
        <position position="1120"/>
    </location>
</feature>
<name>A0A2H9VNS5_9SPHI</name>
<dbReference type="PROSITE" id="PS50109">
    <property type="entry name" value="HIS_KIN"/>
    <property type="match status" value="1"/>
</dbReference>
<feature type="signal peptide" evidence="13">
    <location>
        <begin position="1"/>
        <end position="26"/>
    </location>
</feature>
<evidence type="ECO:0000259" key="16">
    <source>
        <dbReference type="PROSITE" id="PS50110"/>
    </source>
</evidence>
<dbReference type="CDD" id="cd00082">
    <property type="entry name" value="HisKA"/>
    <property type="match status" value="1"/>
</dbReference>
<evidence type="ECO:0000256" key="9">
    <source>
        <dbReference type="ARBA" id="ARBA00023015"/>
    </source>
</evidence>
<dbReference type="PROSITE" id="PS01124">
    <property type="entry name" value="HTH_ARAC_FAMILY_2"/>
    <property type="match status" value="1"/>
</dbReference>
<keyword evidence="18" id="KW-1185">Reference proteome</keyword>